<feature type="domain" description="Ribosomal eL28/Mak16" evidence="6">
    <location>
        <begin position="13"/>
        <end position="128"/>
    </location>
</feature>
<dbReference type="STRING" id="6573.A0A210QCR7"/>
<organism evidence="7 8">
    <name type="scientific">Mizuhopecten yessoensis</name>
    <name type="common">Japanese scallop</name>
    <name type="synonym">Patinopecten yessoensis</name>
    <dbReference type="NCBI Taxonomy" id="6573"/>
    <lineage>
        <taxon>Eukaryota</taxon>
        <taxon>Metazoa</taxon>
        <taxon>Spiralia</taxon>
        <taxon>Lophotrochozoa</taxon>
        <taxon>Mollusca</taxon>
        <taxon>Bivalvia</taxon>
        <taxon>Autobranchia</taxon>
        <taxon>Pteriomorphia</taxon>
        <taxon>Pectinida</taxon>
        <taxon>Pectinoidea</taxon>
        <taxon>Pectinidae</taxon>
        <taxon>Mizuhopecten</taxon>
    </lineage>
</organism>
<evidence type="ECO:0000313" key="8">
    <source>
        <dbReference type="Proteomes" id="UP000242188"/>
    </source>
</evidence>
<name>A0A210QCR7_MIZYE</name>
<sequence length="142" mass="16266">MLLLIKVTMSADVQWAIIRNNSCFLLKGNKRTFSMEPNNLKAINSFRYNGLVRKKTIGVEPAKDGKGVVLVTRNQSGWRKPCKSHTKMELKRDPRRVVNTIRKTIGNNRYRKDLKMAAIRRASALLRSQKPVVVKSTRKTKS</sequence>
<evidence type="ECO:0000256" key="3">
    <source>
        <dbReference type="ARBA" id="ARBA00023274"/>
    </source>
</evidence>
<dbReference type="PANTHER" id="PTHR10544">
    <property type="entry name" value="60S RIBOSOMAL PROTEIN L28"/>
    <property type="match status" value="1"/>
</dbReference>
<dbReference type="InterPro" id="IPR002672">
    <property type="entry name" value="Ribosomal_eL28"/>
</dbReference>
<dbReference type="Gene3D" id="3.30.390.110">
    <property type="match status" value="1"/>
</dbReference>
<comment type="similarity">
    <text evidence="1">Belongs to the eukaryotic ribosomal protein eL28 family.</text>
</comment>
<dbReference type="GO" id="GO:0005840">
    <property type="term" value="C:ribosome"/>
    <property type="evidence" value="ECO:0007669"/>
    <property type="project" value="UniProtKB-KW"/>
</dbReference>
<evidence type="ECO:0000259" key="6">
    <source>
        <dbReference type="Pfam" id="PF01778"/>
    </source>
</evidence>
<dbReference type="GO" id="GO:0006412">
    <property type="term" value="P:translation"/>
    <property type="evidence" value="ECO:0007669"/>
    <property type="project" value="InterPro"/>
</dbReference>
<proteinExistence type="inferred from homology"/>
<evidence type="ECO:0000256" key="1">
    <source>
        <dbReference type="ARBA" id="ARBA00007926"/>
    </source>
</evidence>
<reference evidence="7 8" key="1">
    <citation type="journal article" date="2017" name="Nat. Ecol. Evol.">
        <title>Scallop genome provides insights into evolution of bilaterian karyotype and development.</title>
        <authorList>
            <person name="Wang S."/>
            <person name="Zhang J."/>
            <person name="Jiao W."/>
            <person name="Li J."/>
            <person name="Xun X."/>
            <person name="Sun Y."/>
            <person name="Guo X."/>
            <person name="Huan P."/>
            <person name="Dong B."/>
            <person name="Zhang L."/>
            <person name="Hu X."/>
            <person name="Sun X."/>
            <person name="Wang J."/>
            <person name="Zhao C."/>
            <person name="Wang Y."/>
            <person name="Wang D."/>
            <person name="Huang X."/>
            <person name="Wang R."/>
            <person name="Lv J."/>
            <person name="Li Y."/>
            <person name="Zhang Z."/>
            <person name="Liu B."/>
            <person name="Lu W."/>
            <person name="Hui Y."/>
            <person name="Liang J."/>
            <person name="Zhou Z."/>
            <person name="Hou R."/>
            <person name="Li X."/>
            <person name="Liu Y."/>
            <person name="Li H."/>
            <person name="Ning X."/>
            <person name="Lin Y."/>
            <person name="Zhao L."/>
            <person name="Xing Q."/>
            <person name="Dou J."/>
            <person name="Li Y."/>
            <person name="Mao J."/>
            <person name="Guo H."/>
            <person name="Dou H."/>
            <person name="Li T."/>
            <person name="Mu C."/>
            <person name="Jiang W."/>
            <person name="Fu Q."/>
            <person name="Fu X."/>
            <person name="Miao Y."/>
            <person name="Liu J."/>
            <person name="Yu Q."/>
            <person name="Li R."/>
            <person name="Liao H."/>
            <person name="Li X."/>
            <person name="Kong Y."/>
            <person name="Jiang Z."/>
            <person name="Chourrout D."/>
            <person name="Li R."/>
            <person name="Bao Z."/>
        </authorList>
    </citation>
    <scope>NUCLEOTIDE SEQUENCE [LARGE SCALE GENOMIC DNA]</scope>
    <source>
        <strain evidence="7 8">PY_sf001</strain>
    </source>
</reference>
<evidence type="ECO:0000256" key="5">
    <source>
        <dbReference type="ARBA" id="ARBA00035330"/>
    </source>
</evidence>
<protein>
    <recommendedName>
        <fullName evidence="4">Large ribosomal subunit protein eL28</fullName>
    </recommendedName>
    <alternativeName>
        <fullName evidence="5">60S ribosomal protein L28</fullName>
    </alternativeName>
</protein>
<keyword evidence="8" id="KW-1185">Reference proteome</keyword>
<dbReference type="GO" id="GO:0003735">
    <property type="term" value="F:structural constituent of ribosome"/>
    <property type="evidence" value="ECO:0007669"/>
    <property type="project" value="InterPro"/>
</dbReference>
<dbReference type="EMBL" id="NEDP02004169">
    <property type="protein sequence ID" value="OWF46526.1"/>
    <property type="molecule type" value="Genomic_DNA"/>
</dbReference>
<dbReference type="FunFam" id="3.30.390.110:FF:000002">
    <property type="entry name" value="60S ribosomal protein L28"/>
    <property type="match status" value="1"/>
</dbReference>
<evidence type="ECO:0000256" key="4">
    <source>
        <dbReference type="ARBA" id="ARBA00035223"/>
    </source>
</evidence>
<dbReference type="InterPro" id="IPR029004">
    <property type="entry name" value="Ribosomal_eL28/Mak16"/>
</dbReference>
<evidence type="ECO:0000256" key="2">
    <source>
        <dbReference type="ARBA" id="ARBA00022980"/>
    </source>
</evidence>
<comment type="caution">
    <text evidence="7">The sequence shown here is derived from an EMBL/GenBank/DDBJ whole genome shotgun (WGS) entry which is preliminary data.</text>
</comment>
<dbReference type="OrthoDB" id="338850at2759"/>
<dbReference type="AlphaFoldDB" id="A0A210QCR7"/>
<dbReference type="GO" id="GO:1990904">
    <property type="term" value="C:ribonucleoprotein complex"/>
    <property type="evidence" value="ECO:0007669"/>
    <property type="project" value="UniProtKB-KW"/>
</dbReference>
<evidence type="ECO:0000313" key="7">
    <source>
        <dbReference type="EMBL" id="OWF46526.1"/>
    </source>
</evidence>
<keyword evidence="3" id="KW-0687">Ribonucleoprotein</keyword>
<keyword evidence="2 7" id="KW-0689">Ribosomal protein</keyword>
<accession>A0A210QCR7</accession>
<dbReference type="Proteomes" id="UP000242188">
    <property type="component" value="Unassembled WGS sequence"/>
</dbReference>
<dbReference type="Pfam" id="PF01778">
    <property type="entry name" value="Ribosomal_L28e"/>
    <property type="match status" value="1"/>
</dbReference>
<gene>
    <name evidence="7" type="ORF">KP79_PYT01419</name>
</gene>